<dbReference type="OrthoDB" id="10363713at2759"/>
<comment type="caution">
    <text evidence="2">The sequence shown here is derived from an EMBL/GenBank/DDBJ whole genome shotgun (WGS) entry which is preliminary data.</text>
</comment>
<name>A0A565AVC6_9BRAS</name>
<evidence type="ECO:0000256" key="1">
    <source>
        <dbReference type="SAM" id="Coils"/>
    </source>
</evidence>
<dbReference type="Proteomes" id="UP000489600">
    <property type="component" value="Unassembled WGS sequence"/>
</dbReference>
<gene>
    <name evidence="2" type="ORF">ANE_LOCUS2950</name>
</gene>
<dbReference type="EMBL" id="CABITT030000001">
    <property type="protein sequence ID" value="VVA92505.1"/>
    <property type="molecule type" value="Genomic_DNA"/>
</dbReference>
<evidence type="ECO:0000313" key="3">
    <source>
        <dbReference type="Proteomes" id="UP000489600"/>
    </source>
</evidence>
<keyword evidence="1" id="KW-0175">Coiled coil</keyword>
<protein>
    <submittedName>
        <fullName evidence="2">Uncharacterized protein</fullName>
    </submittedName>
</protein>
<dbReference type="AlphaFoldDB" id="A0A565AVC6"/>
<organism evidence="2 3">
    <name type="scientific">Arabis nemorensis</name>
    <dbReference type="NCBI Taxonomy" id="586526"/>
    <lineage>
        <taxon>Eukaryota</taxon>
        <taxon>Viridiplantae</taxon>
        <taxon>Streptophyta</taxon>
        <taxon>Embryophyta</taxon>
        <taxon>Tracheophyta</taxon>
        <taxon>Spermatophyta</taxon>
        <taxon>Magnoliopsida</taxon>
        <taxon>eudicotyledons</taxon>
        <taxon>Gunneridae</taxon>
        <taxon>Pentapetalae</taxon>
        <taxon>rosids</taxon>
        <taxon>malvids</taxon>
        <taxon>Brassicales</taxon>
        <taxon>Brassicaceae</taxon>
        <taxon>Arabideae</taxon>
        <taxon>Arabis</taxon>
    </lineage>
</organism>
<proteinExistence type="predicted"/>
<reference evidence="2" key="1">
    <citation type="submission" date="2019-07" db="EMBL/GenBank/DDBJ databases">
        <authorList>
            <person name="Dittberner H."/>
        </authorList>
    </citation>
    <scope>NUCLEOTIDE SEQUENCE [LARGE SCALE GENOMIC DNA]</scope>
</reference>
<keyword evidence="3" id="KW-1185">Reference proteome</keyword>
<feature type="coiled-coil region" evidence="1">
    <location>
        <begin position="54"/>
        <end position="88"/>
    </location>
</feature>
<evidence type="ECO:0000313" key="2">
    <source>
        <dbReference type="EMBL" id="VVA92505.1"/>
    </source>
</evidence>
<accession>A0A565AVC6</accession>
<sequence>MLGEGGLQRSLNSFLSSLCGLLLLPRKSLTARAINALVSDTELRFQLAPSLAEVDDLRARLEGANHRLARLERRKLEYEQRVRRHIEVDRRAELNFMMHLVAANDLLSFLKWEVRRVATSKEEAVATAVKEARTEMAAKLEAVKDKFRRKEAKITAEIHLQERLANLQLLKDLSVGKTTISEEMKRLTAEHRLRRRPWPMR</sequence>